<keyword evidence="3" id="KW-1185">Reference proteome</keyword>
<feature type="signal peptide" evidence="1">
    <location>
        <begin position="1"/>
        <end position="18"/>
    </location>
</feature>
<proteinExistence type="predicted"/>
<name>A0A938WSU2_9BACT</name>
<reference evidence="2" key="2">
    <citation type="journal article" date="2021" name="Sci. Rep.">
        <title>The distribution of antibiotic resistance genes in chicken gut microbiota commensals.</title>
        <authorList>
            <person name="Juricova H."/>
            <person name="Matiasovicova J."/>
            <person name="Kubasova T."/>
            <person name="Cejkova D."/>
            <person name="Rychlik I."/>
        </authorList>
    </citation>
    <scope>NUCLEOTIDE SEQUENCE</scope>
    <source>
        <strain evidence="2">An824</strain>
    </source>
</reference>
<dbReference type="EMBL" id="JACJJG010000003">
    <property type="protein sequence ID" value="MBM6672589.1"/>
    <property type="molecule type" value="Genomic_DNA"/>
</dbReference>
<keyword evidence="1" id="KW-0732">Signal</keyword>
<accession>A0A938WSU2</accession>
<gene>
    <name evidence="2" type="ORF">H6A34_01610</name>
</gene>
<dbReference type="AlphaFoldDB" id="A0A938WSU2"/>
<protein>
    <submittedName>
        <fullName evidence="2">Uncharacterized protein</fullName>
    </submittedName>
</protein>
<dbReference type="Proteomes" id="UP000706891">
    <property type="component" value="Unassembled WGS sequence"/>
</dbReference>
<evidence type="ECO:0000313" key="2">
    <source>
        <dbReference type="EMBL" id="MBM6672589.1"/>
    </source>
</evidence>
<organism evidence="2 3">
    <name type="scientific">Marseilla massiliensis</name>
    <dbReference type="NCBI Taxonomy" id="1841864"/>
    <lineage>
        <taxon>Bacteria</taxon>
        <taxon>Pseudomonadati</taxon>
        <taxon>Bacteroidota</taxon>
        <taxon>Bacteroidia</taxon>
        <taxon>Bacteroidales</taxon>
        <taxon>Prevotellaceae</taxon>
        <taxon>Marseilla</taxon>
    </lineage>
</organism>
<sequence>MKKVLFVLFNLLTLTTMAETKGRFEIYDFDNFKLHVYYTNDALGDASYVIEGKNELVTMEQPLFKDNVAEFDQYVDKLGKPVVQRITDYHLGGTGSHDIIMAEGMPEFTKGSVYGGMMQGFADTFGDALTAMPTGKATEVAFGTVHTWAGVTFEFSHGAATDFPGASILIGNKVYYTHWTPAKSHAVNLQISSRAAIDGEIEEAEKSLGTSAELFIGGHGGAAERDAVKFKVAYLKKMKELLASNTTPQTFIEAMKQAYPGLPGEGGLADLAKALYTAQ</sequence>
<feature type="chain" id="PRO_5037301433" evidence="1">
    <location>
        <begin position="19"/>
        <end position="279"/>
    </location>
</feature>
<evidence type="ECO:0000313" key="3">
    <source>
        <dbReference type="Proteomes" id="UP000706891"/>
    </source>
</evidence>
<evidence type="ECO:0000256" key="1">
    <source>
        <dbReference type="SAM" id="SignalP"/>
    </source>
</evidence>
<reference evidence="2" key="1">
    <citation type="submission" date="2020-08" db="EMBL/GenBank/DDBJ databases">
        <authorList>
            <person name="Cejkova D."/>
            <person name="Kubasova T."/>
            <person name="Jahodarova E."/>
            <person name="Rychlik I."/>
        </authorList>
    </citation>
    <scope>NUCLEOTIDE SEQUENCE</scope>
    <source>
        <strain evidence="2">An824</strain>
    </source>
</reference>
<comment type="caution">
    <text evidence="2">The sequence shown here is derived from an EMBL/GenBank/DDBJ whole genome shotgun (WGS) entry which is preliminary data.</text>
</comment>